<dbReference type="RefSeq" id="WP_378252950.1">
    <property type="nucleotide sequence ID" value="NZ_JBHSIT010000002.1"/>
</dbReference>
<evidence type="ECO:0000259" key="2">
    <source>
        <dbReference type="Pfam" id="PF01425"/>
    </source>
</evidence>
<dbReference type="Gene3D" id="3.90.1300.10">
    <property type="entry name" value="Amidase signature (AS) domain"/>
    <property type="match status" value="1"/>
</dbReference>
<feature type="region of interest" description="Disordered" evidence="1">
    <location>
        <begin position="47"/>
        <end position="80"/>
    </location>
</feature>
<name>A0ABV9TSZ5_9ACTN</name>
<feature type="region of interest" description="Disordered" evidence="1">
    <location>
        <begin position="197"/>
        <end position="236"/>
    </location>
</feature>
<proteinExistence type="predicted"/>
<feature type="domain" description="Amidase" evidence="2">
    <location>
        <begin position="217"/>
        <end position="552"/>
    </location>
</feature>
<dbReference type="PANTHER" id="PTHR11895:SF170">
    <property type="entry name" value="AMIDASE"/>
    <property type="match status" value="1"/>
</dbReference>
<sequence length="580" mass="60330">MNDSERPFGAVPDADDLERLATDLGLGLTRAELAEYAPLVRRRLDAYSRLDELEPAPPPWRPRPRDPGSPPAGRADPRDGWSWRCSLRYSGAGPLAGRRVAVQDDIAVAGLPMRLGSPLLSGFAPGEDATVVTRMLEAGAEIVGKTAAADDGVGGTAGPGSSGRAGPGDLNGLESLNGHGGLTGGCGATGCGVPDDHGVPRSAAGPDAGRGGAPGAVPRPRNPHDPARLAGGPSGGSAVVLATGQADLAIGTDHGGELRVPAAWCGCVAHKPTYGLVPLTGAFPFERTLDHLGPMARAVADCALLLEVLAGADGLDPRQQVDLGMRGYRRYLDADARGTRIAVLREGFDIPGVSEPDVDAAVLDALDGLSRAGARVEEVSVPLHRDGPAIWSAVAHQGMTDLTLRGDAAATNWGGHVEPELVRHHRRARWTRPDALPPAAVVHALAGAYATARFGHYYYAKAQALARELRRRYETVLERFDVLALPTVPMKAPVGGASGTASAVSLAFDSARNTMPFDATGNPALSVPCGFSEGLPVGLMFVGRCFDDETVLRVGHAYENARGALVAPAMRRLEGRPTRA</sequence>
<gene>
    <name evidence="3" type="ORF">ACFPCY_07770</name>
</gene>
<accession>A0ABV9TSZ5</accession>
<dbReference type="PANTHER" id="PTHR11895">
    <property type="entry name" value="TRANSAMIDASE"/>
    <property type="match status" value="1"/>
</dbReference>
<dbReference type="SUPFAM" id="SSF75304">
    <property type="entry name" value="Amidase signature (AS) enzymes"/>
    <property type="match status" value="1"/>
</dbReference>
<dbReference type="EMBL" id="JBHSIT010000002">
    <property type="protein sequence ID" value="MFC4907212.1"/>
    <property type="molecule type" value="Genomic_DNA"/>
</dbReference>
<dbReference type="InterPro" id="IPR036928">
    <property type="entry name" value="AS_sf"/>
</dbReference>
<evidence type="ECO:0000313" key="4">
    <source>
        <dbReference type="Proteomes" id="UP001595872"/>
    </source>
</evidence>
<dbReference type="InterPro" id="IPR000120">
    <property type="entry name" value="Amidase"/>
</dbReference>
<dbReference type="Proteomes" id="UP001595872">
    <property type="component" value="Unassembled WGS sequence"/>
</dbReference>
<dbReference type="Pfam" id="PF01425">
    <property type="entry name" value="Amidase"/>
    <property type="match status" value="2"/>
</dbReference>
<feature type="compositionally biased region" description="Gly residues" evidence="1">
    <location>
        <begin position="152"/>
        <end position="166"/>
    </location>
</feature>
<dbReference type="Gene3D" id="1.10.20.60">
    <property type="entry name" value="Glu-tRNAGln amidotransferase C subunit, N-terminal domain"/>
    <property type="match status" value="1"/>
</dbReference>
<comment type="caution">
    <text evidence="3">The sequence shown here is derived from an EMBL/GenBank/DDBJ whole genome shotgun (WGS) entry which is preliminary data.</text>
</comment>
<organism evidence="3 4">
    <name type="scientific">Actinomadura gamaensis</name>
    <dbReference type="NCBI Taxonomy" id="1763541"/>
    <lineage>
        <taxon>Bacteria</taxon>
        <taxon>Bacillati</taxon>
        <taxon>Actinomycetota</taxon>
        <taxon>Actinomycetes</taxon>
        <taxon>Streptosporangiales</taxon>
        <taxon>Thermomonosporaceae</taxon>
        <taxon>Actinomadura</taxon>
    </lineage>
</organism>
<evidence type="ECO:0000256" key="1">
    <source>
        <dbReference type="SAM" id="MobiDB-lite"/>
    </source>
</evidence>
<feature type="region of interest" description="Disordered" evidence="1">
    <location>
        <begin position="149"/>
        <end position="176"/>
    </location>
</feature>
<feature type="domain" description="Amidase" evidence="2">
    <location>
        <begin position="92"/>
        <end position="155"/>
    </location>
</feature>
<evidence type="ECO:0000313" key="3">
    <source>
        <dbReference type="EMBL" id="MFC4907212.1"/>
    </source>
</evidence>
<reference evidence="4" key="1">
    <citation type="journal article" date="2019" name="Int. J. Syst. Evol. Microbiol.">
        <title>The Global Catalogue of Microorganisms (GCM) 10K type strain sequencing project: providing services to taxonomists for standard genome sequencing and annotation.</title>
        <authorList>
            <consortium name="The Broad Institute Genomics Platform"/>
            <consortium name="The Broad Institute Genome Sequencing Center for Infectious Disease"/>
            <person name="Wu L."/>
            <person name="Ma J."/>
        </authorList>
    </citation>
    <scope>NUCLEOTIDE SEQUENCE [LARGE SCALE GENOMIC DNA]</scope>
    <source>
        <strain evidence="4">KLKA75</strain>
    </source>
</reference>
<dbReference type="InterPro" id="IPR023631">
    <property type="entry name" value="Amidase_dom"/>
</dbReference>
<protein>
    <submittedName>
        <fullName evidence="3">Amidase family protein</fullName>
    </submittedName>
</protein>
<keyword evidence="4" id="KW-1185">Reference proteome</keyword>